<accession>A0ABR7WJ26</accession>
<keyword evidence="2" id="KW-1185">Reference proteome</keyword>
<dbReference type="Proteomes" id="UP000606600">
    <property type="component" value="Unassembled WGS sequence"/>
</dbReference>
<reference evidence="1 2" key="1">
    <citation type="submission" date="2020-09" db="EMBL/GenBank/DDBJ databases">
        <title>Novel species of Mucilaginibacter isolated from a glacier on the Tibetan Plateau.</title>
        <authorList>
            <person name="Liu Q."/>
            <person name="Xin Y.-H."/>
        </authorList>
    </citation>
    <scope>NUCLEOTIDE SEQUENCE [LARGE SCALE GENOMIC DNA]</scope>
    <source>
        <strain evidence="1 2">ZT4R22</strain>
    </source>
</reference>
<evidence type="ECO:0000313" key="2">
    <source>
        <dbReference type="Proteomes" id="UP000606600"/>
    </source>
</evidence>
<sequence>MSTDEIKGTDSQLTASGTAEVKITNKAGQIVIGEIDIAVNNQGAEIEIGNIFISLPCGDAATDLVVDNTEGNIVPSAGTRGWVLEPVSSVPGRFKGKAPDGAYPLEPSKSVGFTLSVITLSHLAGNAEVTVTVYPPTGNTPLATLTVTINKIIDEEARIALTTITPTVWAKQPVTLDYTGKAITRFTLSESISPWTHTDTKDGSIIRYPEKTVHYTLEGTARGIRLQTQLTVGVLPPTLKTFTLVSNLVDEGAKVLLNWDTEYAEHVILTCDDKEVPLLANYPKTGAGVEIGPIKRATTIHAQAEFNGVVSVRESHNIRIAGPRVESFNITALPLEPGKKVSFKLDWVLKNTTRFQITEHYAGQTDVHKLPVPEGVTTCTVNPTHAETTYKLEALAMSKKKPEDALIKE</sequence>
<comment type="caution">
    <text evidence="1">The sequence shown here is derived from an EMBL/GenBank/DDBJ whole genome shotgun (WGS) entry which is preliminary data.</text>
</comment>
<evidence type="ECO:0000313" key="1">
    <source>
        <dbReference type="EMBL" id="MBD1362323.1"/>
    </source>
</evidence>
<name>A0ABR7WJ26_9SPHI</name>
<dbReference type="RefSeq" id="WP_191187012.1">
    <property type="nucleotide sequence ID" value="NZ_JACWMY010000001.1"/>
</dbReference>
<gene>
    <name evidence="1" type="ORF">IDJ77_00750</name>
</gene>
<protein>
    <submittedName>
        <fullName evidence="1">Uncharacterized protein</fullName>
    </submittedName>
</protein>
<organism evidence="1 2">
    <name type="scientific">Mucilaginibacter pankratovii</name>
    <dbReference type="NCBI Taxonomy" id="2772110"/>
    <lineage>
        <taxon>Bacteria</taxon>
        <taxon>Pseudomonadati</taxon>
        <taxon>Bacteroidota</taxon>
        <taxon>Sphingobacteriia</taxon>
        <taxon>Sphingobacteriales</taxon>
        <taxon>Sphingobacteriaceae</taxon>
        <taxon>Mucilaginibacter</taxon>
    </lineage>
</organism>
<proteinExistence type="predicted"/>
<dbReference type="EMBL" id="JACWMY010000001">
    <property type="protein sequence ID" value="MBD1362323.1"/>
    <property type="molecule type" value="Genomic_DNA"/>
</dbReference>